<name>A0A0B7BHM4_9EUPU</name>
<accession>A0A0B7BHM4</accession>
<gene>
    <name evidence="1" type="primary">ORF190480</name>
</gene>
<dbReference type="AlphaFoldDB" id="A0A0B7BHM4"/>
<proteinExistence type="predicted"/>
<evidence type="ECO:0000313" key="1">
    <source>
        <dbReference type="EMBL" id="CEK92839.1"/>
    </source>
</evidence>
<feature type="non-terminal residue" evidence="1">
    <location>
        <position position="101"/>
    </location>
</feature>
<reference evidence="1" key="1">
    <citation type="submission" date="2014-12" db="EMBL/GenBank/DDBJ databases">
        <title>Insight into the proteome of Arion vulgaris.</title>
        <authorList>
            <person name="Aradska J."/>
            <person name="Bulat T."/>
            <person name="Smidak R."/>
            <person name="Sarate P."/>
            <person name="Gangsoo J."/>
            <person name="Sialana F."/>
            <person name="Bilban M."/>
            <person name="Lubec G."/>
        </authorList>
    </citation>
    <scope>NUCLEOTIDE SEQUENCE</scope>
    <source>
        <tissue evidence="1">Skin</tissue>
    </source>
</reference>
<protein>
    <submittedName>
        <fullName evidence="1">Uncharacterized protein</fullName>
    </submittedName>
</protein>
<organism evidence="1">
    <name type="scientific">Arion vulgaris</name>
    <dbReference type="NCBI Taxonomy" id="1028688"/>
    <lineage>
        <taxon>Eukaryota</taxon>
        <taxon>Metazoa</taxon>
        <taxon>Spiralia</taxon>
        <taxon>Lophotrochozoa</taxon>
        <taxon>Mollusca</taxon>
        <taxon>Gastropoda</taxon>
        <taxon>Heterobranchia</taxon>
        <taxon>Euthyneura</taxon>
        <taxon>Panpulmonata</taxon>
        <taxon>Eupulmonata</taxon>
        <taxon>Stylommatophora</taxon>
        <taxon>Helicina</taxon>
        <taxon>Arionoidea</taxon>
        <taxon>Arionidae</taxon>
        <taxon>Arion</taxon>
    </lineage>
</organism>
<sequence>MVWKPIATPCFRYEDKSMFVKLNTSDHEQEIISWSKLLHIHFKQLRQMVITIRCRLVKAIMDLHKSLSLVFAIIADVDAFPCHEIRISKKFLSLSRLPSIL</sequence>
<dbReference type="EMBL" id="HACG01045974">
    <property type="protein sequence ID" value="CEK92839.1"/>
    <property type="molecule type" value="Transcribed_RNA"/>
</dbReference>